<dbReference type="Proteomes" id="UP000011668">
    <property type="component" value="Unassembled WGS sequence"/>
</dbReference>
<sequence length="79" mass="8899">MRFTRKQSTKRAKYINGIQTECHSGSRATETSLLANSHKKLKYTSPFICSTASQFHCFKVANDAAEGTSRHANLMRLFS</sequence>
<dbReference type="EMBL" id="AFRT01001586">
    <property type="protein sequence ID" value="ELU39926.1"/>
    <property type="molecule type" value="Genomic_DNA"/>
</dbReference>
<reference evidence="1 2" key="1">
    <citation type="journal article" date="2013" name="Nat. Commun.">
        <title>The evolution and pathogenic mechanisms of the rice sheath blight pathogen.</title>
        <authorList>
            <person name="Zheng A."/>
            <person name="Lin R."/>
            <person name="Xu L."/>
            <person name="Qin P."/>
            <person name="Tang C."/>
            <person name="Ai P."/>
            <person name="Zhang D."/>
            <person name="Liu Y."/>
            <person name="Sun Z."/>
            <person name="Feng H."/>
            <person name="Wang Y."/>
            <person name="Chen Y."/>
            <person name="Liang X."/>
            <person name="Fu R."/>
            <person name="Li Q."/>
            <person name="Zhang J."/>
            <person name="Yu X."/>
            <person name="Xie Z."/>
            <person name="Ding L."/>
            <person name="Guan P."/>
            <person name="Tang J."/>
            <person name="Liang Y."/>
            <person name="Wang S."/>
            <person name="Deng Q."/>
            <person name="Li S."/>
            <person name="Zhu J."/>
            <person name="Wang L."/>
            <person name="Liu H."/>
            <person name="Li P."/>
        </authorList>
    </citation>
    <scope>NUCLEOTIDE SEQUENCE [LARGE SCALE GENOMIC DNA]</scope>
    <source>
        <strain evidence="2">AG-1 IA</strain>
    </source>
</reference>
<name>L8WP48_THACA</name>
<dbReference type="AlphaFoldDB" id="L8WP48"/>
<protein>
    <submittedName>
        <fullName evidence="1">Uncharacterized protein</fullName>
    </submittedName>
</protein>
<gene>
    <name evidence="1" type="ORF">AG1IA_06056</name>
</gene>
<organism evidence="1 2">
    <name type="scientific">Thanatephorus cucumeris (strain AG1-IA)</name>
    <name type="common">Rice sheath blight fungus</name>
    <name type="synonym">Rhizoctonia solani</name>
    <dbReference type="NCBI Taxonomy" id="983506"/>
    <lineage>
        <taxon>Eukaryota</taxon>
        <taxon>Fungi</taxon>
        <taxon>Dikarya</taxon>
        <taxon>Basidiomycota</taxon>
        <taxon>Agaricomycotina</taxon>
        <taxon>Agaricomycetes</taxon>
        <taxon>Cantharellales</taxon>
        <taxon>Ceratobasidiaceae</taxon>
        <taxon>Rhizoctonia</taxon>
        <taxon>Rhizoctonia solani AG-1</taxon>
    </lineage>
</organism>
<comment type="caution">
    <text evidence="1">The sequence shown here is derived from an EMBL/GenBank/DDBJ whole genome shotgun (WGS) entry which is preliminary data.</text>
</comment>
<accession>L8WP48</accession>
<evidence type="ECO:0000313" key="1">
    <source>
        <dbReference type="EMBL" id="ELU39926.1"/>
    </source>
</evidence>
<keyword evidence="2" id="KW-1185">Reference proteome</keyword>
<evidence type="ECO:0000313" key="2">
    <source>
        <dbReference type="Proteomes" id="UP000011668"/>
    </source>
</evidence>
<proteinExistence type="predicted"/>
<dbReference type="HOGENOM" id="CLU_2607651_0_0_1"/>